<evidence type="ECO:0000313" key="1">
    <source>
        <dbReference type="EMBL" id="CBX28544.1"/>
    </source>
</evidence>
<organism evidence="1">
    <name type="scientific">uncultured Desulfobacterium sp</name>
    <dbReference type="NCBI Taxonomy" id="201089"/>
    <lineage>
        <taxon>Bacteria</taxon>
        <taxon>Pseudomonadati</taxon>
        <taxon>Thermodesulfobacteriota</taxon>
        <taxon>Desulfobacteria</taxon>
        <taxon>Desulfobacterales</taxon>
        <taxon>Desulfobacteriaceae</taxon>
        <taxon>Desulfobacterium</taxon>
        <taxon>environmental samples</taxon>
    </lineage>
</organism>
<sequence length="52" mass="5724">MPQLSAIHSIETIICLGRNYCAVKDDGQKITGAKRVFLIKRKSFTASSGKLK</sequence>
<name>E1YDA0_9BACT</name>
<accession>E1YDA0</accession>
<dbReference type="EMBL" id="FR695868">
    <property type="protein sequence ID" value="CBX28544.1"/>
    <property type="molecule type" value="Genomic_DNA"/>
</dbReference>
<dbReference type="AlphaFoldDB" id="E1YDA0"/>
<protein>
    <submittedName>
        <fullName evidence="1">Uncharacterized protein</fullName>
    </submittedName>
</protein>
<proteinExistence type="predicted"/>
<reference evidence="1" key="1">
    <citation type="journal article" date="2011" name="Environ. Microbiol.">
        <title>Genomic insights into the metabolic potential of the polycyclic aromatic hydrocarbon degrading sulfate-reducing Deltaproteobacterium N47.</title>
        <authorList>
            <person name="Bergmann F."/>
            <person name="Selesi D."/>
            <person name="Weinmaier T."/>
            <person name="Tischler P."/>
            <person name="Rattei T."/>
            <person name="Meckenstock R.U."/>
        </authorList>
    </citation>
    <scope>NUCLEOTIDE SEQUENCE</scope>
</reference>
<gene>
    <name evidence="1" type="ORF">N47_G38680</name>
</gene>